<feature type="domain" description="DUF4142" evidence="2">
    <location>
        <begin position="89"/>
        <end position="223"/>
    </location>
</feature>
<protein>
    <submittedName>
        <fullName evidence="3">DUF4142 domain-containing protein</fullName>
    </submittedName>
</protein>
<reference evidence="3" key="1">
    <citation type="submission" date="2021-10" db="EMBL/GenBank/DDBJ databases">
        <authorList>
            <person name="Dean J.D."/>
            <person name="Kim M.K."/>
            <person name="Newey C.N."/>
            <person name="Stoker T.S."/>
            <person name="Thompson D.W."/>
            <person name="Grose J.H."/>
        </authorList>
    </citation>
    <scope>NUCLEOTIDE SEQUENCE</scope>
    <source>
        <strain evidence="3">BT178</strain>
    </source>
</reference>
<dbReference type="PANTHER" id="PTHR38593:SF1">
    <property type="entry name" value="BLR2558 PROTEIN"/>
    <property type="match status" value="1"/>
</dbReference>
<dbReference type="Proteomes" id="UP001165296">
    <property type="component" value="Unassembled WGS sequence"/>
</dbReference>
<dbReference type="Gene3D" id="1.20.1260.10">
    <property type="match status" value="1"/>
</dbReference>
<evidence type="ECO:0000313" key="4">
    <source>
        <dbReference type="Proteomes" id="UP001165296"/>
    </source>
</evidence>
<dbReference type="Pfam" id="PF13628">
    <property type="entry name" value="DUF4142"/>
    <property type="match status" value="1"/>
</dbReference>
<keyword evidence="4" id="KW-1185">Reference proteome</keyword>
<feature type="region of interest" description="Disordered" evidence="1">
    <location>
        <begin position="1"/>
        <end position="72"/>
    </location>
</feature>
<accession>A0ABS8AQR2</accession>
<name>A0ABS8AQR2_9BACT</name>
<evidence type="ECO:0000259" key="2">
    <source>
        <dbReference type="Pfam" id="PF13628"/>
    </source>
</evidence>
<dbReference type="EMBL" id="JAJADR010000002">
    <property type="protein sequence ID" value="MCB2408563.1"/>
    <property type="molecule type" value="Genomic_DNA"/>
</dbReference>
<comment type="caution">
    <text evidence="3">The sequence shown here is derived from an EMBL/GenBank/DDBJ whole genome shotgun (WGS) entry which is preliminary data.</text>
</comment>
<proteinExistence type="predicted"/>
<organism evidence="3 4">
    <name type="scientific">Hymenobacter lucidus</name>
    <dbReference type="NCBI Taxonomy" id="2880930"/>
    <lineage>
        <taxon>Bacteria</taxon>
        <taxon>Pseudomonadati</taxon>
        <taxon>Bacteroidota</taxon>
        <taxon>Cytophagia</taxon>
        <taxon>Cytophagales</taxon>
        <taxon>Hymenobacteraceae</taxon>
        <taxon>Hymenobacter</taxon>
    </lineage>
</organism>
<gene>
    <name evidence="3" type="ORF">LGH74_11295</name>
</gene>
<feature type="compositionally biased region" description="Low complexity" evidence="1">
    <location>
        <begin position="43"/>
        <end position="72"/>
    </location>
</feature>
<dbReference type="RefSeq" id="WP_226175700.1">
    <property type="nucleotide sequence ID" value="NZ_JAJADR010000002.1"/>
</dbReference>
<dbReference type="InterPro" id="IPR012347">
    <property type="entry name" value="Ferritin-like"/>
</dbReference>
<sequence>MSSGASTSGSSTGTSSSMSGSGSTPSTGTSTGVADTGVGSAVAPSQTGTSTAATGTTAGSMSGTGMAAGSASAPGTDMNAFMASFATMQDPTFLMTAASSNMLEIQMGKLAVQKSANAEVKKFGQMMVDHHTKATQELKTVAVPLGVTLPQTLMPIHQTMADQLTGKSGKAFDEAYMDAMEAAHKMDVAMFEVKSKGAETPTVQSFATKTLPMLRSHHTMANEIEKKVD</sequence>
<dbReference type="InterPro" id="IPR025419">
    <property type="entry name" value="DUF4142"/>
</dbReference>
<dbReference type="PANTHER" id="PTHR38593">
    <property type="entry name" value="BLR2558 PROTEIN"/>
    <property type="match status" value="1"/>
</dbReference>
<evidence type="ECO:0000256" key="1">
    <source>
        <dbReference type="SAM" id="MobiDB-lite"/>
    </source>
</evidence>
<evidence type="ECO:0000313" key="3">
    <source>
        <dbReference type="EMBL" id="MCB2408563.1"/>
    </source>
</evidence>
<feature type="compositionally biased region" description="Low complexity" evidence="1">
    <location>
        <begin position="1"/>
        <end position="32"/>
    </location>
</feature>